<dbReference type="AlphaFoldDB" id="A0A4Q2SC45"/>
<feature type="compositionally biased region" description="Polar residues" evidence="1">
    <location>
        <begin position="120"/>
        <end position="140"/>
    </location>
</feature>
<dbReference type="InterPro" id="IPR036689">
    <property type="entry name" value="ESAT-6-like_sf"/>
</dbReference>
<keyword evidence="2" id="KW-1133">Transmembrane helix</keyword>
<comment type="caution">
    <text evidence="3">The sequence shown here is derived from an EMBL/GenBank/DDBJ whole genome shotgun (WGS) entry which is preliminary data.</text>
</comment>
<dbReference type="OrthoDB" id="3775126at2"/>
<keyword evidence="4" id="KW-1185">Reference proteome</keyword>
<keyword evidence="2" id="KW-0812">Transmembrane</keyword>
<dbReference type="EMBL" id="SDWU01000019">
    <property type="protein sequence ID" value="RYB99406.1"/>
    <property type="molecule type" value="Genomic_DNA"/>
</dbReference>
<reference evidence="3 4" key="1">
    <citation type="submission" date="2019-01" db="EMBL/GenBank/DDBJ databases">
        <title>Novel species of Nocardioides.</title>
        <authorList>
            <person name="Liu Q."/>
            <person name="Xin Y.-H."/>
        </authorList>
    </citation>
    <scope>NUCLEOTIDE SEQUENCE [LARGE SCALE GENOMIC DNA]</scope>
    <source>
        <strain evidence="3 4">CGMCC 4.6875</strain>
    </source>
</reference>
<proteinExistence type="predicted"/>
<organism evidence="3 4">
    <name type="scientific">Nocardioides ganghwensis</name>
    <dbReference type="NCBI Taxonomy" id="252230"/>
    <lineage>
        <taxon>Bacteria</taxon>
        <taxon>Bacillati</taxon>
        <taxon>Actinomycetota</taxon>
        <taxon>Actinomycetes</taxon>
        <taxon>Propionibacteriales</taxon>
        <taxon>Nocardioidaceae</taxon>
        <taxon>Nocardioides</taxon>
    </lineage>
</organism>
<keyword evidence="2" id="KW-0472">Membrane</keyword>
<evidence type="ECO:0000313" key="4">
    <source>
        <dbReference type="Proteomes" id="UP000293291"/>
    </source>
</evidence>
<feature type="transmembrane region" description="Helical" evidence="2">
    <location>
        <begin position="318"/>
        <end position="342"/>
    </location>
</feature>
<evidence type="ECO:0000256" key="2">
    <source>
        <dbReference type="SAM" id="Phobius"/>
    </source>
</evidence>
<feature type="transmembrane region" description="Helical" evidence="2">
    <location>
        <begin position="284"/>
        <end position="312"/>
    </location>
</feature>
<sequence length="366" mass="38195">MPAFRVIPGSLDQYAGVLGDGGHDVNLASAFGTTAAGYVSSYSSVPYDSSDLFEEVYRANASVVARLERAMPEIELLLEQSAAALVASARDYRTTDEAQNARADGLWDGRLGPVPPLSDIPSSNGRVTDPTSRLSGVPSSDASIPDPVHWVMDKAGWISIAGTALKIASLFGLDPMASLTKAVTGNYGELAQAGHAAEALADFERAAADAINTGLGAMLQDWTGNAADEAQLYFSQLATALEAHARELDDLGQKYAELVQACAQIATVLSSLLAIAIDKILMCVASLAAAGCLSTVPGINVLVSLIGAYQVWTTKDAVAAFIKACTGVTLVVESFLGLVLWIDQAFMDQDVASTFPPAPYANSSQS</sequence>
<gene>
    <name evidence="3" type="ORF">EUA07_16400</name>
</gene>
<name>A0A4Q2SC45_9ACTN</name>
<dbReference type="RefSeq" id="WP_129456254.1">
    <property type="nucleotide sequence ID" value="NZ_JACXYX010000018.1"/>
</dbReference>
<evidence type="ECO:0000313" key="3">
    <source>
        <dbReference type="EMBL" id="RYB99406.1"/>
    </source>
</evidence>
<evidence type="ECO:0008006" key="5">
    <source>
        <dbReference type="Google" id="ProtNLM"/>
    </source>
</evidence>
<accession>A0A4Q2SC45</accession>
<protein>
    <recommendedName>
        <fullName evidence="5">WXG100 family type VII secretion target</fullName>
    </recommendedName>
</protein>
<dbReference type="Proteomes" id="UP000293291">
    <property type="component" value="Unassembled WGS sequence"/>
</dbReference>
<evidence type="ECO:0000256" key="1">
    <source>
        <dbReference type="SAM" id="MobiDB-lite"/>
    </source>
</evidence>
<dbReference type="SUPFAM" id="SSF140453">
    <property type="entry name" value="EsxAB dimer-like"/>
    <property type="match status" value="1"/>
</dbReference>
<feature type="region of interest" description="Disordered" evidence="1">
    <location>
        <begin position="117"/>
        <end position="140"/>
    </location>
</feature>